<sequence>MTLKKIYLNLLIVTLVLANFIFALPATADESSRKMVIYRGQDGASRIEVMELTAEDARALALDPHVLRVEDDATVFATAQTLPWGVDRIDADKAQDLSVGAGVRVAILDSGIDLEHPDLAGRIKGGYNALSPGASYDDDFGHGTHVAGIVAGLSNSIGIVGVAPAADLYAVKVLDSTGSGFVSDIIAGINWAAENGVQIINLSLATSSDVQSLHDAVSAAVSRGVLVVVAAGNDGGTVKYPAAYPEAIAVAALDQTDNLASWSSRGPEIDLLAPGASIYSTYAGGIYKLMRGTSMAAPHVSGAAALIMSKGSLSPDEVKTKLLNSAETLVSDYKLVDAENAVAQTANPPPVVPSNSTPVNQPVQTVPNPISAAPPQSSPTPVGHAPGTLINMNGTIWRITDDGQARQGFDSLEKFLSYRFKFTIVMRANTADMAKPDAGLMSWSDGVLFNDNGTVYQISGGQKHGFTSAGIFLALGFRFENVISGRPNAPTGAPIVDLDKHLPGTFVVGAGTVYLVTSSGLRGVPTPEVLFSWGGNWSEIVPVKSADRQVLTENLTLRMASW</sequence>
<reference evidence="9 10" key="1">
    <citation type="journal article" date="2016" name="Nat. Commun.">
        <title>Thousands of microbial genomes shed light on interconnected biogeochemical processes in an aquifer system.</title>
        <authorList>
            <person name="Anantharaman K."/>
            <person name="Brown C.T."/>
            <person name="Hug L.A."/>
            <person name="Sharon I."/>
            <person name="Castelle C.J."/>
            <person name="Probst A.J."/>
            <person name="Thomas B.C."/>
            <person name="Singh A."/>
            <person name="Wilkins M.J."/>
            <person name="Karaoz U."/>
            <person name="Brodie E.L."/>
            <person name="Williams K.H."/>
            <person name="Hubbard S.S."/>
            <person name="Banfield J.F."/>
        </authorList>
    </citation>
    <scope>NUCLEOTIDE SEQUENCE [LARGE SCALE GENOMIC DNA]</scope>
</reference>
<dbReference type="InterPro" id="IPR023828">
    <property type="entry name" value="Peptidase_S8_Ser-AS"/>
</dbReference>
<dbReference type="PANTHER" id="PTHR43806:SF11">
    <property type="entry name" value="CEREVISIN-RELATED"/>
    <property type="match status" value="1"/>
</dbReference>
<dbReference type="PRINTS" id="PR00723">
    <property type="entry name" value="SUBTILISIN"/>
</dbReference>
<accession>A0A1F5NLD3</accession>
<evidence type="ECO:0000256" key="6">
    <source>
        <dbReference type="PROSITE-ProRule" id="PRU01240"/>
    </source>
</evidence>
<feature type="active site" description="Charge relay system" evidence="6">
    <location>
        <position position="294"/>
    </location>
</feature>
<dbReference type="PROSITE" id="PS00136">
    <property type="entry name" value="SUBTILASE_ASP"/>
    <property type="match status" value="1"/>
</dbReference>
<dbReference type="InterPro" id="IPR000209">
    <property type="entry name" value="Peptidase_S8/S53_dom"/>
</dbReference>
<dbReference type="InterPro" id="IPR015500">
    <property type="entry name" value="Peptidase_S8_subtilisin-rel"/>
</dbReference>
<proteinExistence type="inferred from homology"/>
<feature type="domain" description="Peptidase S8/S53" evidence="8">
    <location>
        <begin position="100"/>
        <end position="329"/>
    </location>
</feature>
<dbReference type="PROSITE" id="PS00137">
    <property type="entry name" value="SUBTILASE_HIS"/>
    <property type="match status" value="1"/>
</dbReference>
<organism evidence="9 10">
    <name type="scientific">Candidatus Doudnabacteria bacterium RIFCSPHIGHO2_01_FULL_46_14</name>
    <dbReference type="NCBI Taxonomy" id="1817824"/>
    <lineage>
        <taxon>Bacteria</taxon>
        <taxon>Candidatus Doudnaibacteriota</taxon>
    </lineage>
</organism>
<evidence type="ECO:0000313" key="10">
    <source>
        <dbReference type="Proteomes" id="UP000176864"/>
    </source>
</evidence>
<evidence type="ECO:0000259" key="8">
    <source>
        <dbReference type="Pfam" id="PF00082"/>
    </source>
</evidence>
<dbReference type="GO" id="GO:0006508">
    <property type="term" value="P:proteolysis"/>
    <property type="evidence" value="ECO:0007669"/>
    <property type="project" value="UniProtKB-KW"/>
</dbReference>
<feature type="active site" description="Charge relay system" evidence="6">
    <location>
        <position position="142"/>
    </location>
</feature>
<dbReference type="PROSITE" id="PS00138">
    <property type="entry name" value="SUBTILASE_SER"/>
    <property type="match status" value="1"/>
</dbReference>
<dbReference type="GO" id="GO:0004252">
    <property type="term" value="F:serine-type endopeptidase activity"/>
    <property type="evidence" value="ECO:0007669"/>
    <property type="project" value="UniProtKB-UniRule"/>
</dbReference>
<name>A0A1F5NLD3_9BACT</name>
<dbReference type="GO" id="GO:0046872">
    <property type="term" value="F:metal ion binding"/>
    <property type="evidence" value="ECO:0007669"/>
    <property type="project" value="UniProtKB-KW"/>
</dbReference>
<feature type="active site" description="Charge relay system" evidence="6">
    <location>
        <position position="109"/>
    </location>
</feature>
<keyword evidence="3" id="KW-0479">Metal-binding</keyword>
<dbReference type="InterPro" id="IPR036852">
    <property type="entry name" value="Peptidase_S8/S53_dom_sf"/>
</dbReference>
<dbReference type="Proteomes" id="UP000176864">
    <property type="component" value="Unassembled WGS sequence"/>
</dbReference>
<dbReference type="PROSITE" id="PS51892">
    <property type="entry name" value="SUBTILASE"/>
    <property type="match status" value="1"/>
</dbReference>
<evidence type="ECO:0000256" key="2">
    <source>
        <dbReference type="ARBA" id="ARBA00022670"/>
    </source>
</evidence>
<evidence type="ECO:0000256" key="1">
    <source>
        <dbReference type="ARBA" id="ARBA00011073"/>
    </source>
</evidence>
<evidence type="ECO:0000256" key="5">
    <source>
        <dbReference type="ARBA" id="ARBA00022825"/>
    </source>
</evidence>
<comment type="similarity">
    <text evidence="1 6 7">Belongs to the peptidase S8 family.</text>
</comment>
<dbReference type="Pfam" id="PF00082">
    <property type="entry name" value="Peptidase_S8"/>
    <property type="match status" value="1"/>
</dbReference>
<keyword evidence="2 6" id="KW-0645">Protease</keyword>
<dbReference type="PANTHER" id="PTHR43806">
    <property type="entry name" value="PEPTIDASE S8"/>
    <property type="match status" value="1"/>
</dbReference>
<dbReference type="EMBL" id="MFEK01000014">
    <property type="protein sequence ID" value="OGE78200.1"/>
    <property type="molecule type" value="Genomic_DNA"/>
</dbReference>
<dbReference type="InterPro" id="IPR022398">
    <property type="entry name" value="Peptidase_S8_His-AS"/>
</dbReference>
<dbReference type="InterPro" id="IPR023827">
    <property type="entry name" value="Peptidase_S8_Asp-AS"/>
</dbReference>
<dbReference type="Gene3D" id="3.40.50.200">
    <property type="entry name" value="Peptidase S8/S53 domain"/>
    <property type="match status" value="1"/>
</dbReference>
<dbReference type="AlphaFoldDB" id="A0A1F5NLD3"/>
<keyword evidence="5 6" id="KW-0720">Serine protease</keyword>
<dbReference type="SUPFAM" id="SSF52743">
    <property type="entry name" value="Subtilisin-like"/>
    <property type="match status" value="1"/>
</dbReference>
<dbReference type="CDD" id="cd07477">
    <property type="entry name" value="Peptidases_S8_Subtilisin_subset"/>
    <property type="match status" value="1"/>
</dbReference>
<keyword evidence="4 6" id="KW-0378">Hydrolase</keyword>
<evidence type="ECO:0000313" key="9">
    <source>
        <dbReference type="EMBL" id="OGE78200.1"/>
    </source>
</evidence>
<evidence type="ECO:0000256" key="4">
    <source>
        <dbReference type="ARBA" id="ARBA00022801"/>
    </source>
</evidence>
<evidence type="ECO:0000256" key="3">
    <source>
        <dbReference type="ARBA" id="ARBA00022723"/>
    </source>
</evidence>
<dbReference type="InterPro" id="IPR050131">
    <property type="entry name" value="Peptidase_S8_subtilisin-like"/>
</dbReference>
<dbReference type="InterPro" id="IPR034202">
    <property type="entry name" value="Subtilisin_Carlsberg-like"/>
</dbReference>
<protein>
    <recommendedName>
        <fullName evidence="8">Peptidase S8/S53 domain-containing protein</fullName>
    </recommendedName>
</protein>
<comment type="caution">
    <text evidence="9">The sequence shown here is derived from an EMBL/GenBank/DDBJ whole genome shotgun (WGS) entry which is preliminary data.</text>
</comment>
<gene>
    <name evidence="9" type="ORF">A2751_03525</name>
</gene>
<evidence type="ECO:0000256" key="7">
    <source>
        <dbReference type="RuleBase" id="RU003355"/>
    </source>
</evidence>
<dbReference type="STRING" id="1817824.A2751_03525"/>